<protein>
    <submittedName>
        <fullName evidence="3">Uncharacterized protein</fullName>
    </submittedName>
</protein>
<dbReference type="NCBIfam" id="NF041023">
    <property type="entry name" value="PP0621_fam"/>
    <property type="match status" value="1"/>
</dbReference>
<dbReference type="Proteomes" id="UP000318943">
    <property type="component" value="Unassembled WGS sequence"/>
</dbReference>
<dbReference type="InterPro" id="IPR049708">
    <property type="entry name" value="PP0621-like"/>
</dbReference>
<evidence type="ECO:0000313" key="3">
    <source>
        <dbReference type="EMBL" id="URF03712.1"/>
    </source>
</evidence>
<name>A0AAE9I0G4_9BURK</name>
<evidence type="ECO:0000256" key="1">
    <source>
        <dbReference type="SAM" id="MobiDB-lite"/>
    </source>
</evidence>
<dbReference type="EMBL" id="CP097330">
    <property type="protein sequence ID" value="URF03712.1"/>
    <property type="molecule type" value="Genomic_DNA"/>
</dbReference>
<organism evidence="3 5">
    <name type="scientific">Cupriavidus campinensis</name>
    <dbReference type="NCBI Taxonomy" id="151783"/>
    <lineage>
        <taxon>Bacteria</taxon>
        <taxon>Pseudomonadati</taxon>
        <taxon>Pseudomonadota</taxon>
        <taxon>Betaproteobacteria</taxon>
        <taxon>Burkholderiales</taxon>
        <taxon>Burkholderiaceae</taxon>
        <taxon>Cupriavidus</taxon>
    </lineage>
</organism>
<dbReference type="RefSeq" id="WP_144201316.1">
    <property type="nucleotide sequence ID" value="NZ_CP097330.1"/>
</dbReference>
<dbReference type="Proteomes" id="UP001056132">
    <property type="component" value="Chromosome 1"/>
</dbReference>
<proteinExistence type="predicted"/>
<keyword evidence="4" id="KW-1185">Reference proteome</keyword>
<gene>
    <name evidence="2" type="ORF">FGG12_22885</name>
    <name evidence="3" type="ORF">M5D45_14525</name>
</gene>
<evidence type="ECO:0000313" key="5">
    <source>
        <dbReference type="Proteomes" id="UP001056132"/>
    </source>
</evidence>
<evidence type="ECO:0000313" key="4">
    <source>
        <dbReference type="Proteomes" id="UP000318943"/>
    </source>
</evidence>
<feature type="region of interest" description="Disordered" evidence="1">
    <location>
        <begin position="25"/>
        <end position="46"/>
    </location>
</feature>
<reference evidence="3" key="2">
    <citation type="journal article" date="2022" name="Microbiol. Resour. Announc.">
        <title>Genome Sequence of Cupriavidus campinensis Strain G5, a Member of a Bacterial Consortium Capable of Polyethylene Degradation.</title>
        <authorList>
            <person name="Schneider B."/>
            <person name="Pfeiffer F."/>
            <person name="Dyall-Smith M."/>
            <person name="Kunte H.J."/>
        </authorList>
    </citation>
    <scope>NUCLEOTIDE SEQUENCE</scope>
    <source>
        <strain evidence="3">G5</strain>
    </source>
</reference>
<reference evidence="3" key="3">
    <citation type="submission" date="2022-05" db="EMBL/GenBank/DDBJ databases">
        <authorList>
            <person name="Kunte H.-J."/>
        </authorList>
    </citation>
    <scope>NUCLEOTIDE SEQUENCE</scope>
    <source>
        <strain evidence="3">G5</strain>
    </source>
</reference>
<dbReference type="AlphaFoldDB" id="A0AAE9I0G4"/>
<accession>A0AAE9I0G4</accession>
<dbReference type="KEGG" id="ccam:M5D45_14525"/>
<dbReference type="EMBL" id="VCIZ01000016">
    <property type="protein sequence ID" value="TSP10346.1"/>
    <property type="molecule type" value="Genomic_DNA"/>
</dbReference>
<reference evidence="2 4" key="1">
    <citation type="submission" date="2019-05" db="EMBL/GenBank/DDBJ databases">
        <title>Whole genome sequence analysis of Cupriavidus campinensis S14E4C strain.</title>
        <authorList>
            <person name="Abbaszade G."/>
            <person name="Szabo A."/>
            <person name="Toumi M."/>
            <person name="Toth E."/>
        </authorList>
    </citation>
    <scope>NUCLEOTIDE SEQUENCE [LARGE SCALE GENOMIC DNA]</scope>
    <source>
        <strain evidence="2 4">S14E4C</strain>
    </source>
</reference>
<sequence length="95" mass="10317">MARIFLLLAVVLAIIWWLRQRAAARDAHEPPARPGPAQREADGAAASEPMVQCAQCGVHLPRGEAIGWNGLHYCRRSHLPDGSEMSGHGDTDARP</sequence>
<evidence type="ECO:0000313" key="2">
    <source>
        <dbReference type="EMBL" id="TSP10346.1"/>
    </source>
</evidence>